<dbReference type="AlphaFoldDB" id="A0A2V3IPZ1"/>
<evidence type="ECO:0000313" key="4">
    <source>
        <dbReference type="Proteomes" id="UP000247409"/>
    </source>
</evidence>
<accession>A0A2V3IPZ1</accession>
<dbReference type="EMBL" id="NBIV01000101">
    <property type="protein sequence ID" value="PXF44127.1"/>
    <property type="molecule type" value="Genomic_DNA"/>
</dbReference>
<sequence>MAFASAARFATTHKKLREGWHHRQVCMCSRSRGQKLIHDAASLTDSSLAIGTWAWGNRLLYNYSPEQDKELQKAFERAVQNGITLFDTADSYGTGKLNARAELLLGKFMRYCPRQVRIATKFASYPWRLTARSIVNAAEQSCERLGTKIYIAQMHWSPSRYLPLQERVLLQGLCEAQKAGYCEHIGVSNMGPTGLQRAQKLVEERGTRLKSVQVQMSLLCREALENGLLETADAMGVSVIGYSPLCLGRLGGGAKRSGVRGALFDRLKNDELDRELKRVAMKKGASVGQVAVSWCVKKGVIVLAGCRNERQVLQNVGALRVELSEEESARLEDAASKGRQMVRNAFQTA</sequence>
<comment type="caution">
    <text evidence="3">The sequence shown here is derived from an EMBL/GenBank/DDBJ whole genome shotgun (WGS) entry which is preliminary data.</text>
</comment>
<feature type="domain" description="NADP-dependent oxidoreductase" evidence="2">
    <location>
        <begin position="48"/>
        <end position="334"/>
    </location>
</feature>
<proteinExistence type="predicted"/>
<dbReference type="PANTHER" id="PTHR43364">
    <property type="entry name" value="NADH-SPECIFIC METHYLGLYOXAL REDUCTASE-RELATED"/>
    <property type="match status" value="1"/>
</dbReference>
<evidence type="ECO:0000256" key="1">
    <source>
        <dbReference type="ARBA" id="ARBA00023002"/>
    </source>
</evidence>
<keyword evidence="1" id="KW-0560">Oxidoreductase</keyword>
<dbReference type="STRING" id="448386.A0A2V3IPZ1"/>
<dbReference type="Pfam" id="PF00248">
    <property type="entry name" value="Aldo_ket_red"/>
    <property type="match status" value="1"/>
</dbReference>
<dbReference type="Gene3D" id="3.20.20.100">
    <property type="entry name" value="NADP-dependent oxidoreductase domain"/>
    <property type="match status" value="1"/>
</dbReference>
<dbReference type="Proteomes" id="UP000247409">
    <property type="component" value="Unassembled WGS sequence"/>
</dbReference>
<reference evidence="3 4" key="1">
    <citation type="journal article" date="2018" name="Mol. Biol. Evol.">
        <title>Analysis of the draft genome of the red seaweed Gracilariopsis chorda provides insights into genome size evolution in Rhodophyta.</title>
        <authorList>
            <person name="Lee J."/>
            <person name="Yang E.C."/>
            <person name="Graf L."/>
            <person name="Yang J.H."/>
            <person name="Qiu H."/>
            <person name="Zel Zion U."/>
            <person name="Chan C.X."/>
            <person name="Stephens T.G."/>
            <person name="Weber A.P.M."/>
            <person name="Boo G.H."/>
            <person name="Boo S.M."/>
            <person name="Kim K.M."/>
            <person name="Shin Y."/>
            <person name="Jung M."/>
            <person name="Lee S.J."/>
            <person name="Yim H.S."/>
            <person name="Lee J.H."/>
            <person name="Bhattacharya D."/>
            <person name="Yoon H.S."/>
        </authorList>
    </citation>
    <scope>NUCLEOTIDE SEQUENCE [LARGE SCALE GENOMIC DNA]</scope>
    <source>
        <strain evidence="3 4">SKKU-2015</strain>
        <tissue evidence="3">Whole body</tissue>
    </source>
</reference>
<dbReference type="InterPro" id="IPR023210">
    <property type="entry name" value="NADP_OxRdtase_dom"/>
</dbReference>
<protein>
    <submittedName>
        <fullName evidence="3">Pyridoxal reductase, chloroplastic</fullName>
    </submittedName>
</protein>
<keyword evidence="4" id="KW-1185">Reference proteome</keyword>
<evidence type="ECO:0000313" key="3">
    <source>
        <dbReference type="EMBL" id="PXF44127.1"/>
    </source>
</evidence>
<organism evidence="3 4">
    <name type="scientific">Gracilariopsis chorda</name>
    <dbReference type="NCBI Taxonomy" id="448386"/>
    <lineage>
        <taxon>Eukaryota</taxon>
        <taxon>Rhodophyta</taxon>
        <taxon>Florideophyceae</taxon>
        <taxon>Rhodymeniophycidae</taxon>
        <taxon>Gracilariales</taxon>
        <taxon>Gracilariaceae</taxon>
        <taxon>Gracilariopsis</taxon>
    </lineage>
</organism>
<dbReference type="OrthoDB" id="2310150at2759"/>
<evidence type="ECO:0000259" key="2">
    <source>
        <dbReference type="Pfam" id="PF00248"/>
    </source>
</evidence>
<gene>
    <name evidence="3" type="ORF">BWQ96_06100</name>
</gene>
<name>A0A2V3IPZ1_9FLOR</name>
<dbReference type="InterPro" id="IPR050523">
    <property type="entry name" value="AKR_Detox_Biosynth"/>
</dbReference>
<dbReference type="InterPro" id="IPR036812">
    <property type="entry name" value="NAD(P)_OxRdtase_dom_sf"/>
</dbReference>
<dbReference type="GO" id="GO:0016491">
    <property type="term" value="F:oxidoreductase activity"/>
    <property type="evidence" value="ECO:0007669"/>
    <property type="project" value="UniProtKB-KW"/>
</dbReference>
<dbReference type="SUPFAM" id="SSF51430">
    <property type="entry name" value="NAD(P)-linked oxidoreductase"/>
    <property type="match status" value="1"/>
</dbReference>
<dbReference type="PANTHER" id="PTHR43364:SF4">
    <property type="entry name" value="NAD(P)-LINKED OXIDOREDUCTASE SUPERFAMILY PROTEIN"/>
    <property type="match status" value="1"/>
</dbReference>